<evidence type="ECO:0000259" key="3">
    <source>
        <dbReference type="Pfam" id="PF02371"/>
    </source>
</evidence>
<dbReference type="KEGG" id="tpsc:RBB77_03875"/>
<dbReference type="PANTHER" id="PTHR33055">
    <property type="entry name" value="TRANSPOSASE FOR INSERTION SEQUENCE ELEMENT IS1111A"/>
    <property type="match status" value="1"/>
</dbReference>
<dbReference type="InterPro" id="IPR047650">
    <property type="entry name" value="Transpos_IS110"/>
</dbReference>
<proteinExistence type="predicted"/>
<protein>
    <submittedName>
        <fullName evidence="4">IS110 family transposase</fullName>
    </submittedName>
</protein>
<organism evidence="4">
    <name type="scientific">Tunturiibacter psychrotolerans</name>
    <dbReference type="NCBI Taxonomy" id="3069686"/>
    <lineage>
        <taxon>Bacteria</taxon>
        <taxon>Pseudomonadati</taxon>
        <taxon>Acidobacteriota</taxon>
        <taxon>Terriglobia</taxon>
        <taxon>Terriglobales</taxon>
        <taxon>Acidobacteriaceae</taxon>
        <taxon>Tunturiibacter</taxon>
    </lineage>
</organism>
<evidence type="ECO:0000313" key="4">
    <source>
        <dbReference type="EMBL" id="XCB34043.1"/>
    </source>
</evidence>
<dbReference type="AlphaFoldDB" id="A0AAU7ZST7"/>
<reference evidence="4" key="1">
    <citation type="submission" date="2023-08" db="EMBL/GenBank/DDBJ databases">
        <authorList>
            <person name="Messyasz A."/>
            <person name="Mannisto M.K."/>
            <person name="Kerkhof L.J."/>
            <person name="Haggblom M."/>
        </authorList>
    </citation>
    <scope>NUCLEOTIDE SEQUENCE</scope>
    <source>
        <strain evidence="4">X5P6</strain>
    </source>
</reference>
<dbReference type="PANTHER" id="PTHR33055:SF3">
    <property type="entry name" value="PUTATIVE TRANSPOSASE FOR IS117-RELATED"/>
    <property type="match status" value="1"/>
</dbReference>
<gene>
    <name evidence="4" type="ORF">RBB77_03875</name>
</gene>
<accession>A0AAU7ZST7</accession>
<reference evidence="4" key="2">
    <citation type="journal article" date="2024" name="Environ. Microbiol.">
        <title>Genome analysis and description of Tunturibacter gen. nov. expands the diversity of Terriglobia in tundra soils.</title>
        <authorList>
            <person name="Messyasz A."/>
            <person name="Mannisto M.K."/>
            <person name="Kerkhof L.J."/>
            <person name="Haggblom M.M."/>
        </authorList>
    </citation>
    <scope>NUCLEOTIDE SEQUENCE</scope>
    <source>
        <strain evidence="4">X5P6</strain>
    </source>
</reference>
<dbReference type="EMBL" id="CP132942">
    <property type="protein sequence ID" value="XCB34043.1"/>
    <property type="molecule type" value="Genomic_DNA"/>
</dbReference>
<dbReference type="RefSeq" id="WP_353064885.1">
    <property type="nucleotide sequence ID" value="NZ_CP132942.1"/>
</dbReference>
<name>A0AAU7ZST7_9BACT</name>
<feature type="domain" description="Transposase IS110-like N-terminal" evidence="2">
    <location>
        <begin position="14"/>
        <end position="159"/>
    </location>
</feature>
<dbReference type="GO" id="GO:0006313">
    <property type="term" value="P:DNA transposition"/>
    <property type="evidence" value="ECO:0007669"/>
    <property type="project" value="InterPro"/>
</dbReference>
<feature type="coiled-coil region" evidence="1">
    <location>
        <begin position="171"/>
        <end position="198"/>
    </location>
</feature>
<feature type="domain" description="Transposase IS116/IS110/IS902 C-terminal" evidence="3">
    <location>
        <begin position="207"/>
        <end position="293"/>
    </location>
</feature>
<dbReference type="InterPro" id="IPR003346">
    <property type="entry name" value="Transposase_20"/>
</dbReference>
<dbReference type="GO" id="GO:0004803">
    <property type="term" value="F:transposase activity"/>
    <property type="evidence" value="ECO:0007669"/>
    <property type="project" value="InterPro"/>
</dbReference>
<sequence length="303" mass="34182">MSKPNPSKQSTVFCGIDVSAATLTAVVHQEDQRFEQRVFNNNASGHKALIAWLHKRKARVRVSLEATGIYSLDLAMALDRADGIEVAVLNPKLVHRFAQTLRRSKTDSADAQALAEYSRRMPFTPWRAPSLNSLQLRTISRHLLGLTAEYTRQNNRLHAAEKSAATPRCVVNDLKRSMASLNRRILRFRREARELVRSDETIRKRFELLIGIPGIAEISAVQLLGELSSLSPEMSVRQWVAHSGLDPVHQISGTSVHKPSRMSRAGNRYLRRALYMPALVAVRLDPHLKAFYETLLSRHKAKL</sequence>
<dbReference type="NCBIfam" id="NF033542">
    <property type="entry name" value="transpos_IS110"/>
    <property type="match status" value="1"/>
</dbReference>
<dbReference type="InterPro" id="IPR002525">
    <property type="entry name" value="Transp_IS110-like_N"/>
</dbReference>
<dbReference type="Pfam" id="PF01548">
    <property type="entry name" value="DEDD_Tnp_IS110"/>
    <property type="match status" value="1"/>
</dbReference>
<evidence type="ECO:0000256" key="1">
    <source>
        <dbReference type="SAM" id="Coils"/>
    </source>
</evidence>
<dbReference type="GO" id="GO:0003677">
    <property type="term" value="F:DNA binding"/>
    <property type="evidence" value="ECO:0007669"/>
    <property type="project" value="InterPro"/>
</dbReference>
<evidence type="ECO:0000259" key="2">
    <source>
        <dbReference type="Pfam" id="PF01548"/>
    </source>
</evidence>
<keyword evidence="1" id="KW-0175">Coiled coil</keyword>
<dbReference type="Pfam" id="PF02371">
    <property type="entry name" value="Transposase_20"/>
    <property type="match status" value="1"/>
</dbReference>